<dbReference type="GO" id="GO:0016757">
    <property type="term" value="F:glycosyltransferase activity"/>
    <property type="evidence" value="ECO:0007669"/>
    <property type="project" value="UniProtKB-KW"/>
</dbReference>
<evidence type="ECO:0000256" key="2">
    <source>
        <dbReference type="ARBA" id="ARBA00022676"/>
    </source>
</evidence>
<keyword evidence="2" id="KW-0328">Glycosyltransferase</keyword>
<dbReference type="eggNOG" id="COG1216">
    <property type="taxonomic scope" value="Bacteria"/>
</dbReference>
<dbReference type="STRING" id="207559.Dde_2876"/>
<proteinExistence type="inferred from homology"/>
<feature type="domain" description="Glycosyltransferase 2-like" evidence="4">
    <location>
        <begin position="9"/>
        <end position="130"/>
    </location>
</feature>
<evidence type="ECO:0000256" key="3">
    <source>
        <dbReference type="ARBA" id="ARBA00022679"/>
    </source>
</evidence>
<dbReference type="InterPro" id="IPR001173">
    <property type="entry name" value="Glyco_trans_2-like"/>
</dbReference>
<sequence length="373" mass="41927">MSVVQVPLTVVMPVRNALPYLSGAIESILGQTFSDFLFLIIDDGSTDGSSELIRSYASKDARIKLASGPQQGVAAVRQFGLMSVETPLLAWMDADDISAPDRLEKQVLWLKGHPEVAVLGADMVVIDAEGRPLAHAKQPSSYEEIAVGMRQGCVINNPTVMMRCESAKRAGGYRSFFKGAEDFDLWLRLLDGGEILANIPVPLVYYRKHSANMTCGDAKLLALYSALAQESSHCRRRGLFDFLPNATELSSPESFEVFFSESKMVLYSFYRTYARYLISWTSLWDRNSIQYITSVLDKIKRIETKALKRSYLLSAGQDYFQLRLVFAAYKCIQAKNWIHSLCFFVSALRFPFELLAVSFSWGINIVKKEVIKR</sequence>
<comment type="similarity">
    <text evidence="1">Belongs to the glycosyltransferase 2 family.</text>
</comment>
<name>Q30XC5_OLEA2</name>
<evidence type="ECO:0000313" key="6">
    <source>
        <dbReference type="Proteomes" id="UP000002710"/>
    </source>
</evidence>
<dbReference type="InterPro" id="IPR050834">
    <property type="entry name" value="Glycosyltransf_2"/>
</dbReference>
<dbReference type="PANTHER" id="PTHR43685">
    <property type="entry name" value="GLYCOSYLTRANSFERASE"/>
    <property type="match status" value="1"/>
</dbReference>
<dbReference type="AlphaFoldDB" id="Q30XC5"/>
<dbReference type="Pfam" id="PF00535">
    <property type="entry name" value="Glycos_transf_2"/>
    <property type="match status" value="1"/>
</dbReference>
<dbReference type="KEGG" id="dde:Dde_2876"/>
<dbReference type="SUPFAM" id="SSF53448">
    <property type="entry name" value="Nucleotide-diphospho-sugar transferases"/>
    <property type="match status" value="1"/>
</dbReference>
<dbReference type="HOGENOM" id="CLU_717215_0_0_7"/>
<dbReference type="InterPro" id="IPR029044">
    <property type="entry name" value="Nucleotide-diphossugar_trans"/>
</dbReference>
<dbReference type="Gene3D" id="3.90.550.10">
    <property type="entry name" value="Spore Coat Polysaccharide Biosynthesis Protein SpsA, Chain A"/>
    <property type="match status" value="1"/>
</dbReference>
<evidence type="ECO:0000259" key="4">
    <source>
        <dbReference type="Pfam" id="PF00535"/>
    </source>
</evidence>
<dbReference type="PANTHER" id="PTHR43685:SF5">
    <property type="entry name" value="GLYCOSYLTRANSFERASE EPSE-RELATED"/>
    <property type="match status" value="1"/>
</dbReference>
<dbReference type="CAZy" id="GT2">
    <property type="family name" value="Glycosyltransferase Family 2"/>
</dbReference>
<gene>
    <name evidence="5" type="ordered locus">Dde_2876</name>
</gene>
<evidence type="ECO:0000256" key="1">
    <source>
        <dbReference type="ARBA" id="ARBA00006739"/>
    </source>
</evidence>
<dbReference type="EMBL" id="CP000112">
    <property type="protein sequence ID" value="ABB39671.2"/>
    <property type="molecule type" value="Genomic_DNA"/>
</dbReference>
<organism evidence="5 6">
    <name type="scientific">Oleidesulfovibrio alaskensis (strain ATCC BAA-1058 / DSM 17464 / G20)</name>
    <name type="common">Desulfovibrio alaskensis</name>
    <dbReference type="NCBI Taxonomy" id="207559"/>
    <lineage>
        <taxon>Bacteria</taxon>
        <taxon>Pseudomonadati</taxon>
        <taxon>Thermodesulfobacteriota</taxon>
        <taxon>Desulfovibrionia</taxon>
        <taxon>Desulfovibrionales</taxon>
        <taxon>Desulfovibrionaceae</taxon>
        <taxon>Oleidesulfovibrio</taxon>
    </lineage>
</organism>
<keyword evidence="6" id="KW-1185">Reference proteome</keyword>
<protein>
    <submittedName>
        <fullName evidence="5">Glycosyl transferase family 2</fullName>
    </submittedName>
</protein>
<dbReference type="RefSeq" id="WP_011368664.1">
    <property type="nucleotide sequence ID" value="NC_007519.1"/>
</dbReference>
<accession>Q30XC5</accession>
<evidence type="ECO:0000313" key="5">
    <source>
        <dbReference type="EMBL" id="ABB39671.2"/>
    </source>
</evidence>
<dbReference type="Proteomes" id="UP000002710">
    <property type="component" value="Chromosome"/>
</dbReference>
<keyword evidence="3 5" id="KW-0808">Transferase</keyword>
<reference evidence="5 6" key="1">
    <citation type="journal article" date="2011" name="J. Bacteriol.">
        <title>Complete genome sequence and updated annotation of Desulfovibrio alaskensis G20.</title>
        <authorList>
            <person name="Hauser L.J."/>
            <person name="Land M.L."/>
            <person name="Brown S.D."/>
            <person name="Larimer F."/>
            <person name="Keller K.L."/>
            <person name="Rapp-Giles B.J."/>
            <person name="Price M.N."/>
            <person name="Lin M."/>
            <person name="Bruce D.C."/>
            <person name="Detter J.C."/>
            <person name="Tapia R."/>
            <person name="Han C.S."/>
            <person name="Goodwin L.A."/>
            <person name="Cheng J.F."/>
            <person name="Pitluck S."/>
            <person name="Copeland A."/>
            <person name="Lucas S."/>
            <person name="Nolan M."/>
            <person name="Lapidus A.L."/>
            <person name="Palumbo A.V."/>
            <person name="Wall J.D."/>
        </authorList>
    </citation>
    <scope>NUCLEOTIDE SEQUENCE [LARGE SCALE GENOMIC DNA]</scope>
    <source>
        <strain evidence="6">ATCC BAA 1058 / DSM 17464 / G20</strain>
    </source>
</reference>